<keyword evidence="3" id="KW-1185">Reference proteome</keyword>
<evidence type="ECO:0000313" key="2">
    <source>
        <dbReference type="EMBL" id="RIY12931.1"/>
    </source>
</evidence>
<gene>
    <name evidence="2" type="ORF">D0T11_04175</name>
</gene>
<dbReference type="RefSeq" id="WP_119654531.1">
    <property type="nucleotide sequence ID" value="NZ_JBHUOI010000028.1"/>
</dbReference>
<comment type="caution">
    <text evidence="2">The sequence shown here is derived from an EMBL/GenBank/DDBJ whole genome shotgun (WGS) entry which is preliminary data.</text>
</comment>
<dbReference type="AlphaFoldDB" id="A0A418R6L4"/>
<evidence type="ECO:0000313" key="3">
    <source>
        <dbReference type="Proteomes" id="UP000284250"/>
    </source>
</evidence>
<dbReference type="Proteomes" id="UP000284250">
    <property type="component" value="Unassembled WGS sequence"/>
</dbReference>
<dbReference type="EMBL" id="QYCN01000004">
    <property type="protein sequence ID" value="RIY12931.1"/>
    <property type="molecule type" value="Genomic_DNA"/>
</dbReference>
<protein>
    <submittedName>
        <fullName evidence="2">Uncharacterized protein</fullName>
    </submittedName>
</protein>
<feature type="chain" id="PRO_5019113333" evidence="1">
    <location>
        <begin position="27"/>
        <end position="133"/>
    </location>
</feature>
<feature type="signal peptide" evidence="1">
    <location>
        <begin position="1"/>
        <end position="26"/>
    </location>
</feature>
<dbReference type="OrthoDB" id="887286at2"/>
<keyword evidence="1" id="KW-0732">Signal</keyword>
<proteinExistence type="predicted"/>
<sequence length="133" mass="14729">MKTLYPYLLALTLFVLLLVGAQVSQAQPAAVSPESVAVRSTRLARYLARSLNLSRRQHKEVARSTRTYLAQLASLGETNERPGLVAAAEPGRLLPSPAALRAEKNYEEELARVLTPGQYNGYRWLRRQPGAAR</sequence>
<evidence type="ECO:0000256" key="1">
    <source>
        <dbReference type="SAM" id="SignalP"/>
    </source>
</evidence>
<name>A0A418R6L4_9BACT</name>
<accession>A0A418R6L4</accession>
<reference evidence="2 3" key="1">
    <citation type="submission" date="2019-01" db="EMBL/GenBank/DDBJ databases">
        <title>Hymenobacter humicola sp. nov., isolated from soils in Antarctica.</title>
        <authorList>
            <person name="Sedlacek I."/>
            <person name="Holochova P."/>
            <person name="Kralova S."/>
            <person name="Pantucek R."/>
            <person name="Stankova E."/>
            <person name="Vrbovska V."/>
            <person name="Kristofova L."/>
            <person name="Svec P."/>
            <person name="Busse H.-J."/>
        </authorList>
    </citation>
    <scope>NUCLEOTIDE SEQUENCE [LARGE SCALE GENOMIC DNA]</scope>
    <source>
        <strain evidence="2 3">CCM 8852</strain>
    </source>
</reference>
<organism evidence="2 3">
    <name type="scientific">Hymenobacter rubripertinctus</name>
    <dbReference type="NCBI Taxonomy" id="2029981"/>
    <lineage>
        <taxon>Bacteria</taxon>
        <taxon>Pseudomonadati</taxon>
        <taxon>Bacteroidota</taxon>
        <taxon>Cytophagia</taxon>
        <taxon>Cytophagales</taxon>
        <taxon>Hymenobacteraceae</taxon>
        <taxon>Hymenobacter</taxon>
    </lineage>
</organism>